<keyword evidence="8" id="KW-1185">Reference proteome</keyword>
<name>A0A5C5YGN9_9BACT</name>
<reference evidence="7 8" key="1">
    <citation type="submission" date="2019-02" db="EMBL/GenBank/DDBJ databases">
        <title>Deep-cultivation of Planctomycetes and their phenomic and genomic characterization uncovers novel biology.</title>
        <authorList>
            <person name="Wiegand S."/>
            <person name="Jogler M."/>
            <person name="Boedeker C."/>
            <person name="Pinto D."/>
            <person name="Vollmers J."/>
            <person name="Rivas-Marin E."/>
            <person name="Kohn T."/>
            <person name="Peeters S.H."/>
            <person name="Heuer A."/>
            <person name="Rast P."/>
            <person name="Oberbeckmann S."/>
            <person name="Bunk B."/>
            <person name="Jeske O."/>
            <person name="Meyerdierks A."/>
            <person name="Storesund J.E."/>
            <person name="Kallscheuer N."/>
            <person name="Luecker S."/>
            <person name="Lage O.M."/>
            <person name="Pohl T."/>
            <person name="Merkel B.J."/>
            <person name="Hornburger P."/>
            <person name="Mueller R.-W."/>
            <person name="Bruemmer F."/>
            <person name="Labrenz M."/>
            <person name="Spormann A.M."/>
            <person name="Op Den Camp H."/>
            <person name="Overmann J."/>
            <person name="Amann R."/>
            <person name="Jetten M.S.M."/>
            <person name="Mascher T."/>
            <person name="Medema M.H."/>
            <person name="Devos D.P."/>
            <person name="Kaster A.-K."/>
            <person name="Ovreas L."/>
            <person name="Rohde M."/>
            <person name="Galperin M.Y."/>
            <person name="Jogler C."/>
        </authorList>
    </citation>
    <scope>NUCLEOTIDE SEQUENCE [LARGE SCALE GENOMIC DNA]</scope>
    <source>
        <strain evidence="7 8">Pla123a</strain>
    </source>
</reference>
<dbReference type="GO" id="GO:0016887">
    <property type="term" value="F:ATP hydrolysis activity"/>
    <property type="evidence" value="ECO:0007669"/>
    <property type="project" value="InterPro"/>
</dbReference>
<dbReference type="GO" id="GO:0098796">
    <property type="term" value="C:membrane protein complex"/>
    <property type="evidence" value="ECO:0007669"/>
    <property type="project" value="UniProtKB-ARBA"/>
</dbReference>
<dbReference type="RefSeq" id="WP_146590030.1">
    <property type="nucleotide sequence ID" value="NZ_SJPO01000010.1"/>
</dbReference>
<keyword evidence="2" id="KW-0547">Nucleotide-binding</keyword>
<dbReference type="GO" id="GO:0005524">
    <property type="term" value="F:ATP binding"/>
    <property type="evidence" value="ECO:0007669"/>
    <property type="project" value="UniProtKB-KW"/>
</dbReference>
<dbReference type="Proteomes" id="UP000318478">
    <property type="component" value="Unassembled WGS sequence"/>
</dbReference>
<evidence type="ECO:0000259" key="6">
    <source>
        <dbReference type="PROSITE" id="PS50893"/>
    </source>
</evidence>
<evidence type="ECO:0000256" key="5">
    <source>
        <dbReference type="SAM" id="MobiDB-lite"/>
    </source>
</evidence>
<evidence type="ECO:0000256" key="1">
    <source>
        <dbReference type="ARBA" id="ARBA00022448"/>
    </source>
</evidence>
<feature type="region of interest" description="Disordered" evidence="5">
    <location>
        <begin position="1"/>
        <end position="28"/>
    </location>
</feature>
<organism evidence="7 8">
    <name type="scientific">Posidoniimonas polymericola</name>
    <dbReference type="NCBI Taxonomy" id="2528002"/>
    <lineage>
        <taxon>Bacteria</taxon>
        <taxon>Pseudomonadati</taxon>
        <taxon>Planctomycetota</taxon>
        <taxon>Planctomycetia</taxon>
        <taxon>Pirellulales</taxon>
        <taxon>Lacipirellulaceae</taxon>
        <taxon>Posidoniimonas</taxon>
    </lineage>
</organism>
<dbReference type="PANTHER" id="PTHR24220:SF689">
    <property type="entry name" value="LIPOPROTEIN-RELEASING SYSTEM ATP-BINDING PROTEIN LOLD"/>
    <property type="match status" value="1"/>
</dbReference>
<keyword evidence="1" id="KW-0813">Transport</keyword>
<dbReference type="GO" id="GO:0022857">
    <property type="term" value="F:transmembrane transporter activity"/>
    <property type="evidence" value="ECO:0007669"/>
    <property type="project" value="UniProtKB-ARBA"/>
</dbReference>
<dbReference type="OrthoDB" id="273392at2"/>
<dbReference type="InterPro" id="IPR027417">
    <property type="entry name" value="P-loop_NTPase"/>
</dbReference>
<dbReference type="PANTHER" id="PTHR24220">
    <property type="entry name" value="IMPORT ATP-BINDING PROTEIN"/>
    <property type="match status" value="1"/>
</dbReference>
<evidence type="ECO:0000313" key="8">
    <source>
        <dbReference type="Proteomes" id="UP000318478"/>
    </source>
</evidence>
<dbReference type="FunFam" id="3.40.50.300:FF:000032">
    <property type="entry name" value="Export ABC transporter ATP-binding protein"/>
    <property type="match status" value="1"/>
</dbReference>
<comment type="similarity">
    <text evidence="4">Belongs to the ABC transporter superfamily. Macrolide exporter (TC 3.A.1.122) family.</text>
</comment>
<evidence type="ECO:0000256" key="4">
    <source>
        <dbReference type="ARBA" id="ARBA00038388"/>
    </source>
</evidence>
<dbReference type="SUPFAM" id="SSF52540">
    <property type="entry name" value="P-loop containing nucleoside triphosphate hydrolases"/>
    <property type="match status" value="1"/>
</dbReference>
<accession>A0A5C5YGN9</accession>
<evidence type="ECO:0000256" key="2">
    <source>
        <dbReference type="ARBA" id="ARBA00022741"/>
    </source>
</evidence>
<dbReference type="GO" id="GO:0005886">
    <property type="term" value="C:plasma membrane"/>
    <property type="evidence" value="ECO:0007669"/>
    <property type="project" value="TreeGrafter"/>
</dbReference>
<dbReference type="InterPro" id="IPR017871">
    <property type="entry name" value="ABC_transporter-like_CS"/>
</dbReference>
<feature type="domain" description="ABC transporter" evidence="6">
    <location>
        <begin position="32"/>
        <end position="263"/>
    </location>
</feature>
<comment type="caution">
    <text evidence="7">The sequence shown here is derived from an EMBL/GenBank/DDBJ whole genome shotgun (WGS) entry which is preliminary data.</text>
</comment>
<gene>
    <name evidence="7" type="ORF">Pla123a_39110</name>
</gene>
<keyword evidence="3" id="KW-0067">ATP-binding</keyword>
<dbReference type="EMBL" id="SJPO01000010">
    <property type="protein sequence ID" value="TWT73575.1"/>
    <property type="molecule type" value="Genomic_DNA"/>
</dbReference>
<dbReference type="PROSITE" id="PS00211">
    <property type="entry name" value="ABC_TRANSPORTER_1"/>
    <property type="match status" value="1"/>
</dbReference>
<dbReference type="CDD" id="cd03255">
    <property type="entry name" value="ABC_MJ0796_LolCDE_FtsE"/>
    <property type="match status" value="1"/>
</dbReference>
<dbReference type="SMART" id="SM00382">
    <property type="entry name" value="AAA"/>
    <property type="match status" value="1"/>
</dbReference>
<keyword evidence="7" id="KW-0378">Hydrolase</keyword>
<dbReference type="Gene3D" id="3.40.50.300">
    <property type="entry name" value="P-loop containing nucleotide triphosphate hydrolases"/>
    <property type="match status" value="1"/>
</dbReference>
<dbReference type="Pfam" id="PF00005">
    <property type="entry name" value="ABC_tran"/>
    <property type="match status" value="1"/>
</dbReference>
<dbReference type="PROSITE" id="PS50893">
    <property type="entry name" value="ABC_TRANSPORTER_2"/>
    <property type="match status" value="1"/>
</dbReference>
<dbReference type="InterPro" id="IPR003593">
    <property type="entry name" value="AAA+_ATPase"/>
</dbReference>
<sequence>MSTTSPTLADFLPTADAPPAKPRAKSTGPVILSSHDLHRTYRKGDVKTPVLQGVDFEVRKGELVAIVGQSGSGKSTLLHLLATLDRPDAGEVRFEGNRIDNLPGEGKNILRNRHIGMIFQAYHLVPELTAIENVLSPAMIRYSTLGYWRNRKQLRQRAEQLMETVELSHRLNHKPRELSGGEMQRVAIARALMSEPRLLLADEPTGNLDQNTGEEILRLLERLNEEQQLTIVLVTHDLRIADRAHRIVTLVDGRVQGGSLAAA</sequence>
<dbReference type="InterPro" id="IPR017911">
    <property type="entry name" value="MacB-like_ATP-bd"/>
</dbReference>
<evidence type="ECO:0000313" key="7">
    <source>
        <dbReference type="EMBL" id="TWT73575.1"/>
    </source>
</evidence>
<dbReference type="EC" id="3.6.3.-" evidence="7"/>
<evidence type="ECO:0000256" key="3">
    <source>
        <dbReference type="ARBA" id="ARBA00022840"/>
    </source>
</evidence>
<dbReference type="AlphaFoldDB" id="A0A5C5YGN9"/>
<dbReference type="InterPro" id="IPR003439">
    <property type="entry name" value="ABC_transporter-like_ATP-bd"/>
</dbReference>
<dbReference type="InterPro" id="IPR015854">
    <property type="entry name" value="ABC_transpr_LolD-like"/>
</dbReference>
<proteinExistence type="inferred from homology"/>
<protein>
    <submittedName>
        <fullName evidence="7">P-loop containing nucleoside triphosphate hydrolase</fullName>
        <ecNumber evidence="7">3.6.3.-</ecNumber>
    </submittedName>
</protein>